<proteinExistence type="predicted"/>
<accession>A0ACB9YHK1</accession>
<protein>
    <submittedName>
        <fullName evidence="1">Fungal-specific transcription factor domain-containing protein</fullName>
    </submittedName>
</protein>
<name>A0ACB9YHK1_9PEZI</name>
<dbReference type="EMBL" id="MU393716">
    <property type="protein sequence ID" value="KAI4858596.1"/>
    <property type="molecule type" value="Genomic_DNA"/>
</dbReference>
<evidence type="ECO:0000313" key="1">
    <source>
        <dbReference type="EMBL" id="KAI4858596.1"/>
    </source>
</evidence>
<evidence type="ECO:0000313" key="2">
    <source>
        <dbReference type="Proteomes" id="UP001497700"/>
    </source>
</evidence>
<gene>
    <name evidence="1" type="ORF">F4820DRAFT_216702</name>
</gene>
<dbReference type="Proteomes" id="UP001497700">
    <property type="component" value="Unassembled WGS sequence"/>
</dbReference>
<sequence>MSKACHNCRRCRLRCDRSVPGCLKCASAGRACLGYGKFYKWVDGDGVASQDQTRNPSTRPPSRTRVSFKSQPDARACAESSLISENLESSFLSSNISLLDPLLQGLDSSSRYYLNYYAVRFCQDLIVYDSPQRGVNPFRDLIPMSQMYPFLRDIIIAASALHYSNAVRRWSSRSQESPRPAVDALIDALRARQRAITSVQSVIERQKVLGRAETNDGEKDALLAAVLFFLNFALIDSGKDGWRAHMNFVGRLLSVQTSGPLPLRRRSSLTSNSQDDESPLELSTYESIISLPFIYPFTSSQSVSLRDYIISDSTAYYIWSNALDSLLSPSAWTPSTFDGDETKILDILLRTEANSYHSCPSRLLYIVFRTSRLARDIKSNKSGILIDQHLQTCLELLEEIQAFDGDAWAAEVCAKIAAAVGYMDHVELEYRKHIAAAFRAAVYLFVLLVAPGLPSRLSVRVSGDDLSALPNTAALASTILHHLSFIPTDSPLFKFATWPIFLTGVETADPSSRTWVLDRLCEMRDLCPWGMLTSTMETLVVIWQMRDNTSVAQDSGIGQSARTRELAVGHGVTNNNWLLQLQGFKIDCLIV</sequence>
<keyword evidence="2" id="KW-1185">Reference proteome</keyword>
<reference evidence="1 2" key="1">
    <citation type="journal article" date="2022" name="New Phytol.">
        <title>Ecological generalism drives hyperdiversity of secondary metabolite gene clusters in xylarialean endophytes.</title>
        <authorList>
            <person name="Franco M.E.E."/>
            <person name="Wisecaver J.H."/>
            <person name="Arnold A.E."/>
            <person name="Ju Y.M."/>
            <person name="Slot J.C."/>
            <person name="Ahrendt S."/>
            <person name="Moore L.P."/>
            <person name="Eastman K.E."/>
            <person name="Scott K."/>
            <person name="Konkel Z."/>
            <person name="Mondo S.J."/>
            <person name="Kuo A."/>
            <person name="Hayes R.D."/>
            <person name="Haridas S."/>
            <person name="Andreopoulos B."/>
            <person name="Riley R."/>
            <person name="LaButti K."/>
            <person name="Pangilinan J."/>
            <person name="Lipzen A."/>
            <person name="Amirebrahimi M."/>
            <person name="Yan J."/>
            <person name="Adam C."/>
            <person name="Keymanesh K."/>
            <person name="Ng V."/>
            <person name="Louie K."/>
            <person name="Northen T."/>
            <person name="Drula E."/>
            <person name="Henrissat B."/>
            <person name="Hsieh H.M."/>
            <person name="Youens-Clark K."/>
            <person name="Lutzoni F."/>
            <person name="Miadlikowska J."/>
            <person name="Eastwood D.C."/>
            <person name="Hamelin R.C."/>
            <person name="Grigoriev I.V."/>
            <person name="U'Ren J.M."/>
        </authorList>
    </citation>
    <scope>NUCLEOTIDE SEQUENCE [LARGE SCALE GENOMIC DNA]</scope>
    <source>
        <strain evidence="1 2">CBS 119005</strain>
    </source>
</reference>
<organism evidence="1 2">
    <name type="scientific">Hypoxylon rubiginosum</name>
    <dbReference type="NCBI Taxonomy" id="110542"/>
    <lineage>
        <taxon>Eukaryota</taxon>
        <taxon>Fungi</taxon>
        <taxon>Dikarya</taxon>
        <taxon>Ascomycota</taxon>
        <taxon>Pezizomycotina</taxon>
        <taxon>Sordariomycetes</taxon>
        <taxon>Xylariomycetidae</taxon>
        <taxon>Xylariales</taxon>
        <taxon>Hypoxylaceae</taxon>
        <taxon>Hypoxylon</taxon>
    </lineage>
</organism>
<comment type="caution">
    <text evidence="1">The sequence shown here is derived from an EMBL/GenBank/DDBJ whole genome shotgun (WGS) entry which is preliminary data.</text>
</comment>